<proteinExistence type="inferred from homology"/>
<dbReference type="NCBIfam" id="TIGR00407">
    <property type="entry name" value="proA"/>
    <property type="match status" value="1"/>
</dbReference>
<feature type="domain" description="Aldehyde dehydrogenase" evidence="8">
    <location>
        <begin position="11"/>
        <end position="292"/>
    </location>
</feature>
<dbReference type="InterPro" id="IPR020593">
    <property type="entry name" value="G-glutamylP_reductase_CS"/>
</dbReference>
<dbReference type="GO" id="GO:0005737">
    <property type="term" value="C:cytoplasm"/>
    <property type="evidence" value="ECO:0007669"/>
    <property type="project" value="UniProtKB-SubCell"/>
</dbReference>
<evidence type="ECO:0000259" key="8">
    <source>
        <dbReference type="Pfam" id="PF00171"/>
    </source>
</evidence>
<dbReference type="UniPathway" id="UPA00098">
    <property type="reaction ID" value="UER00360"/>
</dbReference>
<dbReference type="EMBL" id="SSGD01000002">
    <property type="protein sequence ID" value="TXI60553.1"/>
    <property type="molecule type" value="Genomic_DNA"/>
</dbReference>
<comment type="function">
    <text evidence="7">Catalyzes the NADPH-dependent reduction of L-glutamate 5-phosphate into L-glutamate 5-semialdehyde and phosphate. The product spontaneously undergoes cyclization to form 1-pyrroline-5-carboxylate.</text>
</comment>
<dbReference type="PANTHER" id="PTHR11063">
    <property type="entry name" value="GLUTAMATE SEMIALDEHYDE DEHYDROGENASE"/>
    <property type="match status" value="1"/>
</dbReference>
<keyword evidence="2 7" id="KW-0028">Amino-acid biosynthesis</keyword>
<dbReference type="FunFam" id="3.40.309.10:FF:000006">
    <property type="entry name" value="Gamma-glutamyl phosphate reductase"/>
    <property type="match status" value="1"/>
</dbReference>
<dbReference type="GO" id="GO:0055129">
    <property type="term" value="P:L-proline biosynthetic process"/>
    <property type="evidence" value="ECO:0007669"/>
    <property type="project" value="UniProtKB-UniRule"/>
</dbReference>
<comment type="subcellular location">
    <subcellularLocation>
        <location evidence="7">Cytoplasm</location>
    </subcellularLocation>
</comment>
<dbReference type="Pfam" id="PF00171">
    <property type="entry name" value="Aldedh"/>
    <property type="match status" value="2"/>
</dbReference>
<dbReference type="AlphaFoldDB" id="A0A5C7YGF7"/>
<dbReference type="InterPro" id="IPR015590">
    <property type="entry name" value="Aldehyde_DH_dom"/>
</dbReference>
<evidence type="ECO:0000256" key="5">
    <source>
        <dbReference type="ARBA" id="ARBA00023002"/>
    </source>
</evidence>
<evidence type="ECO:0000313" key="9">
    <source>
        <dbReference type="EMBL" id="TXI60553.1"/>
    </source>
</evidence>
<dbReference type="Gene3D" id="3.40.309.10">
    <property type="entry name" value="Aldehyde Dehydrogenase, Chain A, domain 2"/>
    <property type="match status" value="1"/>
</dbReference>
<dbReference type="SUPFAM" id="SSF53720">
    <property type="entry name" value="ALDH-like"/>
    <property type="match status" value="1"/>
</dbReference>
<evidence type="ECO:0000256" key="4">
    <source>
        <dbReference type="ARBA" id="ARBA00022857"/>
    </source>
</evidence>
<dbReference type="GO" id="GO:0004350">
    <property type="term" value="F:glutamate-5-semialdehyde dehydrogenase activity"/>
    <property type="evidence" value="ECO:0007669"/>
    <property type="project" value="UniProtKB-UniRule"/>
</dbReference>
<dbReference type="Proteomes" id="UP000321797">
    <property type="component" value="Unassembled WGS sequence"/>
</dbReference>
<sequence length="417" mass="43544">MSVPVLPDLRQEVHDAARRARIASRSLTALSTVAKNTALNAAADALLAHADDILAANARDVAAARAAGTPEAMVDRLALSKDRVDGIAAGLRQVAGLPDPVGEVLRGYTLPNGLLLRQQRVPLGVVGMVYEGRPNVTVDAFGLTLKSGNAALLRGSSSAAHSNQALVDVLRAALVAEDLPADAVQLLSSVDRATVTHLIQARGLVDVVIPRGGAGLIEAVVRDALVPTIETGVGNCHVYVHEAADLDIAEQVLLNSKTRRPSVCNSAETLLIDRAIAASAVPRLVDALTAAGVTVHGDANDAAAEDHLRREYLAMDIALSVVDGLEDAINHINEYGTGHTEAIVTTNMAAAQRFSEQVDSAAVMVNASTAFTDGEQFGFGAEIGISTQKLHARGPMGLSELTSTKWIVWGDGHTRPV</sequence>
<dbReference type="CDD" id="cd07079">
    <property type="entry name" value="ALDH_F18-19_ProA-GPR"/>
    <property type="match status" value="1"/>
</dbReference>
<evidence type="ECO:0000256" key="2">
    <source>
        <dbReference type="ARBA" id="ARBA00022605"/>
    </source>
</evidence>
<dbReference type="GO" id="GO:0050661">
    <property type="term" value="F:NADP binding"/>
    <property type="evidence" value="ECO:0007669"/>
    <property type="project" value="InterPro"/>
</dbReference>
<keyword evidence="4 7" id="KW-0521">NADP</keyword>
<dbReference type="RefSeq" id="WP_149773226.1">
    <property type="nucleotide sequence ID" value="NZ_SSGD01000002.1"/>
</dbReference>
<dbReference type="InterPro" id="IPR016162">
    <property type="entry name" value="Ald_DH_N"/>
</dbReference>
<evidence type="ECO:0000256" key="3">
    <source>
        <dbReference type="ARBA" id="ARBA00022650"/>
    </source>
</evidence>
<comment type="catalytic activity">
    <reaction evidence="6 7">
        <text>L-glutamate 5-semialdehyde + phosphate + NADP(+) = L-glutamyl 5-phosphate + NADPH + H(+)</text>
        <dbReference type="Rhea" id="RHEA:19541"/>
        <dbReference type="ChEBI" id="CHEBI:15378"/>
        <dbReference type="ChEBI" id="CHEBI:43474"/>
        <dbReference type="ChEBI" id="CHEBI:57783"/>
        <dbReference type="ChEBI" id="CHEBI:58066"/>
        <dbReference type="ChEBI" id="CHEBI:58274"/>
        <dbReference type="ChEBI" id="CHEBI:58349"/>
        <dbReference type="EC" id="1.2.1.41"/>
    </reaction>
</comment>
<reference evidence="9 10" key="1">
    <citation type="submission" date="2018-09" db="EMBL/GenBank/DDBJ databases">
        <title>Metagenome Assembled Genomes from an Advanced Water Purification Facility.</title>
        <authorList>
            <person name="Stamps B.W."/>
            <person name="Spear J.R."/>
        </authorList>
    </citation>
    <scope>NUCLEOTIDE SEQUENCE [LARGE SCALE GENOMIC DNA]</scope>
    <source>
        <strain evidence="9">Bin_29_2</strain>
    </source>
</reference>
<organism evidence="9 10">
    <name type="scientific">Mycolicibacter arupensis</name>
    <dbReference type="NCBI Taxonomy" id="342002"/>
    <lineage>
        <taxon>Bacteria</taxon>
        <taxon>Bacillati</taxon>
        <taxon>Actinomycetota</taxon>
        <taxon>Actinomycetes</taxon>
        <taxon>Mycobacteriales</taxon>
        <taxon>Mycobacteriaceae</taxon>
        <taxon>Mycolicibacter</taxon>
    </lineage>
</organism>
<dbReference type="HAMAP" id="MF_00412">
    <property type="entry name" value="ProA"/>
    <property type="match status" value="1"/>
</dbReference>
<dbReference type="InterPro" id="IPR016163">
    <property type="entry name" value="Ald_DH_C"/>
</dbReference>
<dbReference type="PANTHER" id="PTHR11063:SF8">
    <property type="entry name" value="DELTA-1-PYRROLINE-5-CARBOXYLATE SYNTHASE"/>
    <property type="match status" value="1"/>
</dbReference>
<gene>
    <name evidence="7" type="primary">proA</name>
    <name evidence="9" type="ORF">E6Q54_00130</name>
</gene>
<dbReference type="InterPro" id="IPR000965">
    <property type="entry name" value="GPR_dom"/>
</dbReference>
<name>A0A5C7YGF7_9MYCO</name>
<keyword evidence="5 7" id="KW-0560">Oxidoreductase</keyword>
<dbReference type="InterPro" id="IPR016161">
    <property type="entry name" value="Ald_DH/histidinol_DH"/>
</dbReference>
<comment type="caution">
    <text evidence="9">The sequence shown here is derived from an EMBL/GenBank/DDBJ whole genome shotgun (WGS) entry which is preliminary data.</text>
</comment>
<keyword evidence="3 7" id="KW-0641">Proline biosynthesis</keyword>
<evidence type="ECO:0000256" key="6">
    <source>
        <dbReference type="ARBA" id="ARBA00049024"/>
    </source>
</evidence>
<dbReference type="PIRSF" id="PIRSF000151">
    <property type="entry name" value="GPR"/>
    <property type="match status" value="1"/>
</dbReference>
<accession>A0A5C7YGF7</accession>
<evidence type="ECO:0000256" key="1">
    <source>
        <dbReference type="ARBA" id="ARBA00004985"/>
    </source>
</evidence>
<feature type="domain" description="Aldehyde dehydrogenase" evidence="8">
    <location>
        <begin position="321"/>
        <end position="407"/>
    </location>
</feature>
<protein>
    <recommendedName>
        <fullName evidence="7">Gamma-glutamyl phosphate reductase</fullName>
        <shortName evidence="7">GPR</shortName>
        <ecNumber evidence="7">1.2.1.41</ecNumber>
    </recommendedName>
    <alternativeName>
        <fullName evidence="7">Glutamate-5-semialdehyde dehydrogenase</fullName>
    </alternativeName>
    <alternativeName>
        <fullName evidence="7">Glutamyl-gamma-semialdehyde dehydrogenase</fullName>
        <shortName evidence="7">GSA dehydrogenase</shortName>
    </alternativeName>
</protein>
<keyword evidence="7" id="KW-0963">Cytoplasm</keyword>
<dbReference type="InterPro" id="IPR012134">
    <property type="entry name" value="Glu-5-SA_DH"/>
</dbReference>
<dbReference type="PROSITE" id="PS01223">
    <property type="entry name" value="PROA"/>
    <property type="match status" value="1"/>
</dbReference>
<dbReference type="NCBIfam" id="NF001221">
    <property type="entry name" value="PRK00197.1"/>
    <property type="match status" value="1"/>
</dbReference>
<evidence type="ECO:0000313" key="10">
    <source>
        <dbReference type="Proteomes" id="UP000321797"/>
    </source>
</evidence>
<comment type="similarity">
    <text evidence="7">Belongs to the gamma-glutamyl phosphate reductase family.</text>
</comment>
<comment type="pathway">
    <text evidence="1 7">Amino-acid biosynthesis; L-proline biosynthesis; L-glutamate 5-semialdehyde from L-glutamate: step 2/2.</text>
</comment>
<dbReference type="Gene3D" id="3.40.605.10">
    <property type="entry name" value="Aldehyde Dehydrogenase, Chain A, domain 1"/>
    <property type="match status" value="1"/>
</dbReference>
<evidence type="ECO:0000256" key="7">
    <source>
        <dbReference type="HAMAP-Rule" id="MF_00412"/>
    </source>
</evidence>
<dbReference type="EC" id="1.2.1.41" evidence="7"/>